<proteinExistence type="predicted"/>
<organism evidence="1 2">
    <name type="scientific">Mucilaginibacter dorajii</name>
    <dbReference type="NCBI Taxonomy" id="692994"/>
    <lineage>
        <taxon>Bacteria</taxon>
        <taxon>Pseudomonadati</taxon>
        <taxon>Bacteroidota</taxon>
        <taxon>Sphingobacteriia</taxon>
        <taxon>Sphingobacteriales</taxon>
        <taxon>Sphingobacteriaceae</taxon>
        <taxon>Mucilaginibacter</taxon>
    </lineage>
</organism>
<dbReference type="PROSITE" id="PS51257">
    <property type="entry name" value="PROKAR_LIPOPROTEIN"/>
    <property type="match status" value="1"/>
</dbReference>
<keyword evidence="2" id="KW-1185">Reference proteome</keyword>
<reference evidence="2" key="1">
    <citation type="journal article" date="2019" name="Int. J. Syst. Evol. Microbiol.">
        <title>The Global Catalogue of Microorganisms (GCM) 10K type strain sequencing project: providing services to taxonomists for standard genome sequencing and annotation.</title>
        <authorList>
            <consortium name="The Broad Institute Genomics Platform"/>
            <consortium name="The Broad Institute Genome Sequencing Center for Infectious Disease"/>
            <person name="Wu L."/>
            <person name="Ma J."/>
        </authorList>
    </citation>
    <scope>NUCLEOTIDE SEQUENCE [LARGE SCALE GENOMIC DNA]</scope>
    <source>
        <strain evidence="2">JCM 16601</strain>
    </source>
</reference>
<sequence>MKNLNSLFIAITFLSIITLGCSNKNSVYNTLDKQFKNSLESVTKSKQLQATLYMVIPRAGCGGCISTAEVYMIQCLQQPKKYNFIRFILTNFDSEKLLRARYGEYYKSNMLIIDKNSVFAGNNSLKSIYPTIYFFNTEQKLYKVSQCSPSENGIGDIMEYEQRKK</sequence>
<comment type="caution">
    <text evidence="1">The sequence shown here is derived from an EMBL/GenBank/DDBJ whole genome shotgun (WGS) entry which is preliminary data.</text>
</comment>
<dbReference type="RefSeq" id="WP_259086816.1">
    <property type="nucleotide sequence ID" value="NZ_BAAAZC010000031.1"/>
</dbReference>
<evidence type="ECO:0000313" key="1">
    <source>
        <dbReference type="EMBL" id="GAA3989982.1"/>
    </source>
</evidence>
<name>A0ABP7QYW2_9SPHI</name>
<accession>A0ABP7QYW2</accession>
<evidence type="ECO:0008006" key="3">
    <source>
        <dbReference type="Google" id="ProtNLM"/>
    </source>
</evidence>
<protein>
    <recommendedName>
        <fullName evidence="3">Lipoprotein</fullName>
    </recommendedName>
</protein>
<dbReference type="Proteomes" id="UP001500742">
    <property type="component" value="Unassembled WGS sequence"/>
</dbReference>
<dbReference type="EMBL" id="BAAAZC010000031">
    <property type="protein sequence ID" value="GAA3989982.1"/>
    <property type="molecule type" value="Genomic_DNA"/>
</dbReference>
<gene>
    <name evidence="1" type="ORF">GCM10022210_49290</name>
</gene>
<evidence type="ECO:0000313" key="2">
    <source>
        <dbReference type="Proteomes" id="UP001500742"/>
    </source>
</evidence>